<dbReference type="EMBL" id="AXCZ01000040">
    <property type="protein sequence ID" value="KGM13486.1"/>
    <property type="molecule type" value="Genomic_DNA"/>
</dbReference>
<keyword evidence="2" id="KW-0406">Ion transport</keyword>
<dbReference type="GO" id="GO:0030288">
    <property type="term" value="C:outer membrane-bounded periplasmic space"/>
    <property type="evidence" value="ECO:0007669"/>
    <property type="project" value="TreeGrafter"/>
</dbReference>
<dbReference type="InterPro" id="IPR026045">
    <property type="entry name" value="Ferric-bd"/>
</dbReference>
<dbReference type="PIRSF" id="PIRSF002825">
    <property type="entry name" value="CfbpA"/>
    <property type="match status" value="1"/>
</dbReference>
<keyword evidence="4" id="KW-0408">Iron</keyword>
<proteinExistence type="inferred from homology"/>
<evidence type="ECO:0000256" key="1">
    <source>
        <dbReference type="ARBA" id="ARBA00008520"/>
    </source>
</evidence>
<dbReference type="GO" id="GO:0006826">
    <property type="term" value="P:iron ion transport"/>
    <property type="evidence" value="ECO:0007669"/>
    <property type="project" value="UniProtKB-KW"/>
</dbReference>
<dbReference type="Pfam" id="PF13343">
    <property type="entry name" value="SBP_bac_6"/>
    <property type="match status" value="1"/>
</dbReference>
<reference evidence="7 8" key="1">
    <citation type="submission" date="2013-08" db="EMBL/GenBank/DDBJ databases">
        <title>Genome sequencing of Cellulomonas bogoriensis 69B4.</title>
        <authorList>
            <person name="Chen F."/>
            <person name="Li Y."/>
            <person name="Wang G."/>
        </authorList>
    </citation>
    <scope>NUCLEOTIDE SEQUENCE [LARGE SCALE GENOMIC DNA]</scope>
    <source>
        <strain evidence="7 8">69B4</strain>
    </source>
</reference>
<protein>
    <submittedName>
        <fullName evidence="7">Iron ABC transporter substrate-binding protein</fullName>
    </submittedName>
</protein>
<evidence type="ECO:0000256" key="4">
    <source>
        <dbReference type="PIRSR" id="PIRSR002825-1"/>
    </source>
</evidence>
<keyword evidence="3 6" id="KW-0732">Signal</keyword>
<feature type="binding site" evidence="4">
    <location>
        <position position="247"/>
    </location>
    <ligand>
        <name>Fe cation</name>
        <dbReference type="ChEBI" id="CHEBI:24875"/>
    </ligand>
</feature>
<feature type="signal peptide" evidence="6">
    <location>
        <begin position="1"/>
        <end position="23"/>
    </location>
</feature>
<dbReference type="PANTHER" id="PTHR30006:SF15">
    <property type="entry name" value="IRON-UTILIZATION PERIPLASMIC PROTEIN"/>
    <property type="match status" value="1"/>
</dbReference>
<gene>
    <name evidence="7" type="ORF">N869_13590</name>
</gene>
<evidence type="ECO:0000256" key="5">
    <source>
        <dbReference type="SAM" id="MobiDB-lite"/>
    </source>
</evidence>
<evidence type="ECO:0000256" key="6">
    <source>
        <dbReference type="SAM" id="SignalP"/>
    </source>
</evidence>
<dbReference type="PROSITE" id="PS51257">
    <property type="entry name" value="PROKAR_LIPOPROTEIN"/>
    <property type="match status" value="1"/>
</dbReference>
<feature type="chain" id="PRO_5001959650" evidence="6">
    <location>
        <begin position="24"/>
        <end position="361"/>
    </location>
</feature>
<feature type="region of interest" description="Disordered" evidence="5">
    <location>
        <begin position="24"/>
        <end position="51"/>
    </location>
</feature>
<keyword evidence="4" id="KW-0479">Metal-binding</keyword>
<dbReference type="AlphaFoldDB" id="A0A0A0BZW5"/>
<dbReference type="Proteomes" id="UP000054314">
    <property type="component" value="Unassembled WGS sequence"/>
</dbReference>
<comment type="similarity">
    <text evidence="1">Belongs to the bacterial solute-binding protein 1 family.</text>
</comment>
<organism evidence="7 8">
    <name type="scientific">Cellulomonas bogoriensis 69B4 = DSM 16987</name>
    <dbReference type="NCBI Taxonomy" id="1386082"/>
    <lineage>
        <taxon>Bacteria</taxon>
        <taxon>Bacillati</taxon>
        <taxon>Actinomycetota</taxon>
        <taxon>Actinomycetes</taxon>
        <taxon>Micrococcales</taxon>
        <taxon>Cellulomonadaceae</taxon>
        <taxon>Cellulomonas</taxon>
    </lineage>
</organism>
<dbReference type="SUPFAM" id="SSF53850">
    <property type="entry name" value="Periplasmic binding protein-like II"/>
    <property type="match status" value="1"/>
</dbReference>
<keyword evidence="2" id="KW-0410">Iron transport</keyword>
<accession>A0A0A0BZW5</accession>
<dbReference type="Gene3D" id="3.40.190.10">
    <property type="entry name" value="Periplasmic binding protein-like II"/>
    <property type="match status" value="2"/>
</dbReference>
<dbReference type="RefSeq" id="WP_035059073.1">
    <property type="nucleotide sequence ID" value="NZ_AXCZ01000040.1"/>
</dbReference>
<evidence type="ECO:0000313" key="7">
    <source>
        <dbReference type="EMBL" id="KGM13486.1"/>
    </source>
</evidence>
<dbReference type="PANTHER" id="PTHR30006">
    <property type="entry name" value="THIAMINE-BINDING PERIPLASMIC PROTEIN-RELATED"/>
    <property type="match status" value="1"/>
</dbReference>
<keyword evidence="2" id="KW-0813">Transport</keyword>
<sequence length="361" mass="37700">MRRTSVIASLAALSLAATLTACGADDTPDEGTGPDATPTEGAAGDGTSDDGDTLVIYSGRNENLVAPVLEELEAAVGIPVEVRYAGTSELAAQLLEEGSATDADLFFGQDAGALGALARADMLVELDRTVTDLVPEVYRDGGDRWVATSGRVRVLAYDPEQVPDVESLTTIDDVLAPGLEGQVGFAPANASFHAFVTGLRVARGEEGAREWLEAFAASSPEGYENNNAVLDAVDGGQVAVGLINHYYYFQKVAELGQDAVSARIHYLEPGDPGSLVNVAGAGVVAGTDNRTAAHAALEFLLSAETQQYFADTTAEYPVVEGVTSTTFDLPDLADVAENQIDLNDLDSLDQTLVMLDEVGLT</sequence>
<evidence type="ECO:0000313" key="8">
    <source>
        <dbReference type="Proteomes" id="UP000054314"/>
    </source>
</evidence>
<name>A0A0A0BZW5_9CELL</name>
<feature type="binding site" evidence="4">
    <location>
        <position position="246"/>
    </location>
    <ligand>
        <name>Fe cation</name>
        <dbReference type="ChEBI" id="CHEBI:24875"/>
    </ligand>
</feature>
<evidence type="ECO:0000256" key="3">
    <source>
        <dbReference type="ARBA" id="ARBA00022729"/>
    </source>
</evidence>
<keyword evidence="8" id="KW-1185">Reference proteome</keyword>
<comment type="caution">
    <text evidence="7">The sequence shown here is derived from an EMBL/GenBank/DDBJ whole genome shotgun (WGS) entry which is preliminary data.</text>
</comment>
<dbReference type="OrthoDB" id="9769567at2"/>
<dbReference type="GO" id="GO:0046872">
    <property type="term" value="F:metal ion binding"/>
    <property type="evidence" value="ECO:0007669"/>
    <property type="project" value="UniProtKB-KW"/>
</dbReference>
<evidence type="ECO:0000256" key="2">
    <source>
        <dbReference type="ARBA" id="ARBA00022496"/>
    </source>
</evidence>